<dbReference type="InterPro" id="IPR013766">
    <property type="entry name" value="Thioredoxin_domain"/>
</dbReference>
<dbReference type="CDD" id="cd02961">
    <property type="entry name" value="PDI_a_family"/>
    <property type="match status" value="1"/>
</dbReference>
<dbReference type="GO" id="GO:0003756">
    <property type="term" value="F:protein disulfide isomerase activity"/>
    <property type="evidence" value="ECO:0007669"/>
    <property type="project" value="TreeGrafter"/>
</dbReference>
<evidence type="ECO:0000313" key="5">
    <source>
        <dbReference type="EMBL" id="KAK0593180.1"/>
    </source>
</evidence>
<reference evidence="5" key="2">
    <citation type="submission" date="2023-06" db="EMBL/GenBank/DDBJ databases">
        <authorList>
            <person name="Swenson N.G."/>
            <person name="Wegrzyn J.L."/>
            <person name="Mcevoy S.L."/>
        </authorList>
    </citation>
    <scope>NUCLEOTIDE SEQUENCE</scope>
    <source>
        <strain evidence="5">NS2018</strain>
        <tissue evidence="5">Leaf</tissue>
    </source>
</reference>
<sequence>MSKTTKTFLLFSTTLFLLFTIYWFSPFHIYTPTKFEKISINRYDVLYKSSEKLLDYDAFDEKDVVVLSDQNFGHFVANNRYVMVAFYAPRLYWSKKLVPEYAAAATQLKGSEVVLAKVDALRERRLANKYGVDGYPSLIFFVGGVDLERCYHRDREALVNYTKTKIALGVYTITTTQQAEGVLMAESTVAFLHSIKCQDCKELVAASKMHTDVIFYQSDSPDVAKIFQIDYPEINHSALVLVEKKSQQFNHFDGQFSKSAISEFVSMNKLPLVITFGTENAPSILNSPLKQLWLFDLTHDSKKVKSVFQEVAKAYKGKILFVYAERKRRDVGIGYDHPPRPRKISGVDTEANSGKFIPVKKGVRNNPAIIRPKVSIEKGSGSRFDVLCDEESEMVNVVDKLEATKAVGSDLKKGGLKNRKKGTVVASTSRHVAKLKETRGVPFLDNSSRSNVHSKETGDNEDMDSASVLRHLHKEVHEFIAQPVDPMETVETTNGQKDYAHPVTAVAHLRRARKKIASISYRLRRSAIDVMTKRQERMCDKMARFSEEDDLSIWTHLVLVFSDRGRGWVVMILVFSGGSGG</sequence>
<keyword evidence="3" id="KW-0812">Transmembrane</keyword>
<gene>
    <name evidence="5" type="ORF">LWI29_032425</name>
</gene>
<dbReference type="PANTHER" id="PTHR18929:SF214">
    <property type="entry name" value="THIOREDOXIN DOMAIN-CONTAINING PROTEIN"/>
    <property type="match status" value="1"/>
</dbReference>
<dbReference type="Pfam" id="PF13848">
    <property type="entry name" value="Thioredoxin_6"/>
    <property type="match status" value="1"/>
</dbReference>
<evidence type="ECO:0000256" key="1">
    <source>
        <dbReference type="ARBA" id="ARBA00006347"/>
    </source>
</evidence>
<feature type="domain" description="Thioredoxin" evidence="4">
    <location>
        <begin position="64"/>
        <end position="160"/>
    </location>
</feature>
<evidence type="ECO:0000313" key="6">
    <source>
        <dbReference type="Proteomes" id="UP001168877"/>
    </source>
</evidence>
<keyword evidence="3" id="KW-1133">Transmembrane helix</keyword>
<keyword evidence="6" id="KW-1185">Reference proteome</keyword>
<organism evidence="5 6">
    <name type="scientific">Acer saccharum</name>
    <name type="common">Sugar maple</name>
    <dbReference type="NCBI Taxonomy" id="4024"/>
    <lineage>
        <taxon>Eukaryota</taxon>
        <taxon>Viridiplantae</taxon>
        <taxon>Streptophyta</taxon>
        <taxon>Embryophyta</taxon>
        <taxon>Tracheophyta</taxon>
        <taxon>Spermatophyta</taxon>
        <taxon>Magnoliopsida</taxon>
        <taxon>eudicotyledons</taxon>
        <taxon>Gunneridae</taxon>
        <taxon>Pentapetalae</taxon>
        <taxon>rosids</taxon>
        <taxon>malvids</taxon>
        <taxon>Sapindales</taxon>
        <taxon>Sapindaceae</taxon>
        <taxon>Hippocastanoideae</taxon>
        <taxon>Acereae</taxon>
        <taxon>Acer</taxon>
    </lineage>
</organism>
<accession>A0AA39SMT5</accession>
<protein>
    <recommendedName>
        <fullName evidence="4">Thioredoxin domain-containing protein</fullName>
    </recommendedName>
</protein>
<evidence type="ECO:0000256" key="3">
    <source>
        <dbReference type="SAM" id="Phobius"/>
    </source>
</evidence>
<comment type="caution">
    <text evidence="5">The sequence shown here is derived from an EMBL/GenBank/DDBJ whole genome shotgun (WGS) entry which is preliminary data.</text>
</comment>
<dbReference type="PANTHER" id="PTHR18929">
    <property type="entry name" value="PROTEIN DISULFIDE ISOMERASE"/>
    <property type="match status" value="1"/>
</dbReference>
<dbReference type="EMBL" id="JAUESC010000380">
    <property type="protein sequence ID" value="KAK0593180.1"/>
    <property type="molecule type" value="Genomic_DNA"/>
</dbReference>
<dbReference type="Pfam" id="PF00085">
    <property type="entry name" value="Thioredoxin"/>
    <property type="match status" value="1"/>
</dbReference>
<dbReference type="AlphaFoldDB" id="A0AA39SMT5"/>
<comment type="similarity">
    <text evidence="1">Belongs to the protein disulfide isomerase family.</text>
</comment>
<dbReference type="GO" id="GO:0034976">
    <property type="term" value="P:response to endoplasmic reticulum stress"/>
    <property type="evidence" value="ECO:0007669"/>
    <property type="project" value="TreeGrafter"/>
</dbReference>
<dbReference type="GO" id="GO:0005783">
    <property type="term" value="C:endoplasmic reticulum"/>
    <property type="evidence" value="ECO:0007669"/>
    <property type="project" value="TreeGrafter"/>
</dbReference>
<evidence type="ECO:0000256" key="2">
    <source>
        <dbReference type="SAM" id="MobiDB-lite"/>
    </source>
</evidence>
<evidence type="ECO:0000259" key="4">
    <source>
        <dbReference type="Pfam" id="PF00085"/>
    </source>
</evidence>
<proteinExistence type="inferred from homology"/>
<feature type="transmembrane region" description="Helical" evidence="3">
    <location>
        <begin position="7"/>
        <end position="25"/>
    </location>
</feature>
<keyword evidence="3" id="KW-0472">Membrane</keyword>
<dbReference type="CDD" id="cd02981">
    <property type="entry name" value="PDI_b_family"/>
    <property type="match status" value="1"/>
</dbReference>
<dbReference type="InterPro" id="IPR036249">
    <property type="entry name" value="Thioredoxin-like_sf"/>
</dbReference>
<dbReference type="GO" id="GO:0006457">
    <property type="term" value="P:protein folding"/>
    <property type="evidence" value="ECO:0007669"/>
    <property type="project" value="TreeGrafter"/>
</dbReference>
<name>A0AA39SMT5_ACESA</name>
<dbReference type="SUPFAM" id="SSF52833">
    <property type="entry name" value="Thioredoxin-like"/>
    <property type="match status" value="3"/>
</dbReference>
<dbReference type="Gene3D" id="3.40.30.10">
    <property type="entry name" value="Glutaredoxin"/>
    <property type="match status" value="3"/>
</dbReference>
<feature type="region of interest" description="Disordered" evidence="2">
    <location>
        <begin position="442"/>
        <end position="462"/>
    </location>
</feature>
<reference evidence="5" key="1">
    <citation type="journal article" date="2022" name="Plant J.">
        <title>Strategies of tolerance reflected in two North American maple genomes.</title>
        <authorList>
            <person name="McEvoy S.L."/>
            <person name="Sezen U.U."/>
            <person name="Trouern-Trend A."/>
            <person name="McMahon S.M."/>
            <person name="Schaberg P.G."/>
            <person name="Yang J."/>
            <person name="Wegrzyn J.L."/>
            <person name="Swenson N.G."/>
        </authorList>
    </citation>
    <scope>NUCLEOTIDE SEQUENCE</scope>
    <source>
        <strain evidence="5">NS2018</strain>
    </source>
</reference>
<dbReference type="Proteomes" id="UP001168877">
    <property type="component" value="Unassembled WGS sequence"/>
</dbReference>